<organism evidence="1 2">
    <name type="scientific">Paenibacillus glycanilyticus</name>
    <dbReference type="NCBI Taxonomy" id="126569"/>
    <lineage>
        <taxon>Bacteria</taxon>
        <taxon>Bacillati</taxon>
        <taxon>Bacillota</taxon>
        <taxon>Bacilli</taxon>
        <taxon>Bacillales</taxon>
        <taxon>Paenibacillaceae</taxon>
        <taxon>Paenibacillus</taxon>
    </lineage>
</organism>
<keyword evidence="2" id="KW-1185">Reference proteome</keyword>
<evidence type="ECO:0000313" key="2">
    <source>
        <dbReference type="Proteomes" id="UP001285921"/>
    </source>
</evidence>
<proteinExistence type="predicted"/>
<name>A0ABQ6NQI7_9BACL</name>
<dbReference type="EMBL" id="BTCL01000012">
    <property type="protein sequence ID" value="GMK46492.1"/>
    <property type="molecule type" value="Genomic_DNA"/>
</dbReference>
<evidence type="ECO:0000313" key="1">
    <source>
        <dbReference type="EMBL" id="GMK46492.1"/>
    </source>
</evidence>
<dbReference type="Proteomes" id="UP001285921">
    <property type="component" value="Unassembled WGS sequence"/>
</dbReference>
<comment type="caution">
    <text evidence="1">The sequence shown here is derived from an EMBL/GenBank/DDBJ whole genome shotgun (WGS) entry which is preliminary data.</text>
</comment>
<sequence length="54" mass="6161">MDRTVPQQVNETMAPALKLDEKRYFFNVEVVGHDKRAGGLRCLNGHGNIIYEND</sequence>
<accession>A0ABQ6NQI7</accession>
<reference evidence="1 2" key="1">
    <citation type="submission" date="2023-05" db="EMBL/GenBank/DDBJ databases">
        <title>Draft genome of Paenibacillus sp. CCS26.</title>
        <authorList>
            <person name="Akita H."/>
            <person name="Shinto Y."/>
            <person name="Kimura Z."/>
        </authorList>
    </citation>
    <scope>NUCLEOTIDE SEQUENCE [LARGE SCALE GENOMIC DNA]</scope>
    <source>
        <strain evidence="1 2">CCS26</strain>
    </source>
</reference>
<protein>
    <submittedName>
        <fullName evidence="1">Uncharacterized protein</fullName>
    </submittedName>
</protein>
<gene>
    <name evidence="1" type="ORF">PghCCS26_36210</name>
</gene>